<dbReference type="Proteomes" id="UP000323454">
    <property type="component" value="Unassembled WGS sequence"/>
</dbReference>
<protein>
    <submittedName>
        <fullName evidence="8">Acyl-CoA dehydrogenase</fullName>
    </submittedName>
</protein>
<dbReference type="InterPro" id="IPR009100">
    <property type="entry name" value="AcylCoA_DH/oxidase_NM_dom_sf"/>
</dbReference>
<accession>A0A5B2WXF5</accession>
<dbReference type="InterPro" id="IPR046373">
    <property type="entry name" value="Acyl-CoA_Oxase/DH_mid-dom_sf"/>
</dbReference>
<dbReference type="Gene3D" id="2.40.110.10">
    <property type="entry name" value="Butyryl-CoA Dehydrogenase, subunit A, domain 2"/>
    <property type="match status" value="1"/>
</dbReference>
<dbReference type="InterPro" id="IPR006091">
    <property type="entry name" value="Acyl-CoA_Oxase/DH_mid-dom"/>
</dbReference>
<keyword evidence="3 5" id="KW-0274">FAD</keyword>
<keyword evidence="2 5" id="KW-0285">Flavoprotein</keyword>
<evidence type="ECO:0000313" key="8">
    <source>
        <dbReference type="EMBL" id="KAA2255362.1"/>
    </source>
</evidence>
<dbReference type="AlphaFoldDB" id="A0A5B2WXF5"/>
<evidence type="ECO:0000259" key="7">
    <source>
        <dbReference type="Pfam" id="PF02770"/>
    </source>
</evidence>
<evidence type="ECO:0000256" key="4">
    <source>
        <dbReference type="ARBA" id="ARBA00023002"/>
    </source>
</evidence>
<evidence type="ECO:0000256" key="1">
    <source>
        <dbReference type="ARBA" id="ARBA00009347"/>
    </source>
</evidence>
<feature type="domain" description="Acyl-CoA dehydrogenase/oxidase C-terminal" evidence="6">
    <location>
        <begin position="218"/>
        <end position="359"/>
    </location>
</feature>
<dbReference type="PANTHER" id="PTHR48083:SF2">
    <property type="entry name" value="MEDIUM-CHAIN SPECIFIC ACYL-COA DEHYDROGENASE, MITOCHONDRIAL"/>
    <property type="match status" value="1"/>
</dbReference>
<dbReference type="EMBL" id="VUOB01000057">
    <property type="protein sequence ID" value="KAA2255362.1"/>
    <property type="molecule type" value="Genomic_DNA"/>
</dbReference>
<name>A0A5B2WXF5_9PSEU</name>
<dbReference type="Pfam" id="PF00441">
    <property type="entry name" value="Acyl-CoA_dh_1"/>
    <property type="match status" value="1"/>
</dbReference>
<dbReference type="Gene3D" id="1.20.140.10">
    <property type="entry name" value="Butyryl-CoA Dehydrogenase, subunit A, domain 3"/>
    <property type="match status" value="1"/>
</dbReference>
<dbReference type="OrthoDB" id="4161535at2"/>
<reference evidence="8 9" key="1">
    <citation type="submission" date="2019-09" db="EMBL/GenBank/DDBJ databases">
        <title>Goodfellowia gen. nov., a new genus of the Pseudonocardineae related to Actinoalloteichus, containing Goodfellowia coeruleoviolacea gen. nov., comb. nov. gen. nov., comb. nov.</title>
        <authorList>
            <person name="Labeda D."/>
        </authorList>
    </citation>
    <scope>NUCLEOTIDE SEQUENCE [LARGE SCALE GENOMIC DNA]</scope>
    <source>
        <strain evidence="8 9">AN110305</strain>
    </source>
</reference>
<dbReference type="GO" id="GO:0005737">
    <property type="term" value="C:cytoplasm"/>
    <property type="evidence" value="ECO:0007669"/>
    <property type="project" value="TreeGrafter"/>
</dbReference>
<gene>
    <name evidence="8" type="ORF">F0L68_28565</name>
</gene>
<dbReference type="Pfam" id="PF02770">
    <property type="entry name" value="Acyl-CoA_dh_M"/>
    <property type="match status" value="1"/>
</dbReference>
<dbReference type="GO" id="GO:0003995">
    <property type="term" value="F:acyl-CoA dehydrogenase activity"/>
    <property type="evidence" value="ECO:0007669"/>
    <property type="project" value="TreeGrafter"/>
</dbReference>
<comment type="similarity">
    <text evidence="1 5">Belongs to the acyl-CoA dehydrogenase family.</text>
</comment>
<dbReference type="InterPro" id="IPR050741">
    <property type="entry name" value="Acyl-CoA_dehydrogenase"/>
</dbReference>
<comment type="caution">
    <text evidence="8">The sequence shown here is derived from an EMBL/GenBank/DDBJ whole genome shotgun (WGS) entry which is preliminary data.</text>
</comment>
<proteinExistence type="inferred from homology"/>
<dbReference type="SUPFAM" id="SSF47203">
    <property type="entry name" value="Acyl-CoA dehydrogenase C-terminal domain-like"/>
    <property type="match status" value="1"/>
</dbReference>
<keyword evidence="9" id="KW-1185">Reference proteome</keyword>
<keyword evidence="4 5" id="KW-0560">Oxidoreductase</keyword>
<sequence length="369" mass="37854">MTAISDPSPAVTDFRRALVDALDTVGDATGRELWCALGRGGVLAAHTAGEDPRADRLRALLTELDARYPLGVVLSVCVQVATALPILLHGPASEHVAGVGAAALRGEAMLALAATDSAASGSDLMDLGTTAVLGEDTVVLDGGKRWITNAGTADHLLVLARHRPQRHFTSFLWVLVPADAPGLTVEPADGSMFAGSGVGHLSFDAVTLGRDHLVGAPGRGLATFSRHIATERLAGGLWAGAMCRRVLTDTRRALADKPLHGATAWDNDAVRQRFARCLVESRRIDALCADVCGGSGGLVDSMVLKASVADSLDRVLGECVQLIGADAFGAGGVARLRAEAAMFGVAGGATGAMLAGVADHADDLLGGPR</sequence>
<evidence type="ECO:0000256" key="5">
    <source>
        <dbReference type="RuleBase" id="RU362125"/>
    </source>
</evidence>
<evidence type="ECO:0000313" key="9">
    <source>
        <dbReference type="Proteomes" id="UP000323454"/>
    </source>
</evidence>
<dbReference type="PANTHER" id="PTHR48083">
    <property type="entry name" value="MEDIUM-CHAIN SPECIFIC ACYL-COA DEHYDROGENASE, MITOCHONDRIAL-RELATED"/>
    <property type="match status" value="1"/>
</dbReference>
<dbReference type="GO" id="GO:0033539">
    <property type="term" value="P:fatty acid beta-oxidation using acyl-CoA dehydrogenase"/>
    <property type="evidence" value="ECO:0007669"/>
    <property type="project" value="TreeGrafter"/>
</dbReference>
<feature type="domain" description="Acyl-CoA oxidase/dehydrogenase middle" evidence="7">
    <location>
        <begin position="111"/>
        <end position="206"/>
    </location>
</feature>
<evidence type="ECO:0000256" key="2">
    <source>
        <dbReference type="ARBA" id="ARBA00022630"/>
    </source>
</evidence>
<dbReference type="SUPFAM" id="SSF56645">
    <property type="entry name" value="Acyl-CoA dehydrogenase NM domain-like"/>
    <property type="match status" value="1"/>
</dbReference>
<evidence type="ECO:0000256" key="3">
    <source>
        <dbReference type="ARBA" id="ARBA00022827"/>
    </source>
</evidence>
<dbReference type="InterPro" id="IPR009075">
    <property type="entry name" value="AcylCo_DH/oxidase_C"/>
</dbReference>
<comment type="cofactor">
    <cofactor evidence="5">
        <name>FAD</name>
        <dbReference type="ChEBI" id="CHEBI:57692"/>
    </cofactor>
</comment>
<evidence type="ECO:0000259" key="6">
    <source>
        <dbReference type="Pfam" id="PF00441"/>
    </source>
</evidence>
<dbReference type="RefSeq" id="WP_149852933.1">
    <property type="nucleotide sequence ID" value="NZ_VUOB01000057.1"/>
</dbReference>
<organism evidence="8 9">
    <name type="scientific">Solihabitans fulvus</name>
    <dbReference type="NCBI Taxonomy" id="1892852"/>
    <lineage>
        <taxon>Bacteria</taxon>
        <taxon>Bacillati</taxon>
        <taxon>Actinomycetota</taxon>
        <taxon>Actinomycetes</taxon>
        <taxon>Pseudonocardiales</taxon>
        <taxon>Pseudonocardiaceae</taxon>
        <taxon>Solihabitans</taxon>
    </lineage>
</organism>
<reference evidence="8 9" key="2">
    <citation type="submission" date="2019-09" db="EMBL/GenBank/DDBJ databases">
        <authorList>
            <person name="Jin C."/>
        </authorList>
    </citation>
    <scope>NUCLEOTIDE SEQUENCE [LARGE SCALE GENOMIC DNA]</scope>
    <source>
        <strain evidence="8 9">AN110305</strain>
    </source>
</reference>
<dbReference type="InterPro" id="IPR036250">
    <property type="entry name" value="AcylCo_DH-like_C"/>
</dbReference>